<reference evidence="3" key="1">
    <citation type="journal article" date="2007" name="Plant Cell">
        <title>Dothideomycete-plant interactions illuminated by genome sequencing and EST analysis of the wheat pathogen Stagonospora nodorum.</title>
        <authorList>
            <person name="Hane J.K."/>
            <person name="Lowe R.G."/>
            <person name="Solomon P.S."/>
            <person name="Tan K.C."/>
            <person name="Schoch C.L."/>
            <person name="Spatafora J.W."/>
            <person name="Crous P.W."/>
            <person name="Kodira C."/>
            <person name="Birren B.W."/>
            <person name="Galagan J.E."/>
            <person name="Torriani S.F."/>
            <person name="McDonald B.A."/>
            <person name="Oliver R.P."/>
        </authorList>
    </citation>
    <scope>NUCLEOTIDE SEQUENCE [LARGE SCALE GENOMIC DNA]</scope>
    <source>
        <strain evidence="3">SN15 / ATCC MYA-4574 / FGSC 10173</strain>
    </source>
</reference>
<dbReference type="EMBL" id="CH445327">
    <property type="protein sequence ID" value="EAT90697.1"/>
    <property type="molecule type" value="Genomic_DNA"/>
</dbReference>
<feature type="chain" id="PRO_5004178339" evidence="1">
    <location>
        <begin position="19"/>
        <end position="159"/>
    </location>
</feature>
<evidence type="ECO:0000256" key="1">
    <source>
        <dbReference type="SAM" id="SignalP"/>
    </source>
</evidence>
<organism evidence="2 3">
    <name type="scientific">Phaeosphaeria nodorum (strain SN15 / ATCC MYA-4574 / FGSC 10173)</name>
    <name type="common">Glume blotch fungus</name>
    <name type="synonym">Parastagonospora nodorum</name>
    <dbReference type="NCBI Taxonomy" id="321614"/>
    <lineage>
        <taxon>Eukaryota</taxon>
        <taxon>Fungi</taxon>
        <taxon>Dikarya</taxon>
        <taxon>Ascomycota</taxon>
        <taxon>Pezizomycotina</taxon>
        <taxon>Dothideomycetes</taxon>
        <taxon>Pleosporomycetidae</taxon>
        <taxon>Pleosporales</taxon>
        <taxon>Pleosporineae</taxon>
        <taxon>Phaeosphaeriaceae</taxon>
        <taxon>Parastagonospora</taxon>
    </lineage>
</organism>
<dbReference type="RefSeq" id="XP_001793091.1">
    <property type="nucleotide sequence ID" value="XM_001793039.1"/>
</dbReference>
<dbReference type="Proteomes" id="UP000001055">
    <property type="component" value="Unassembled WGS sequence"/>
</dbReference>
<feature type="signal peptide" evidence="1">
    <location>
        <begin position="1"/>
        <end position="18"/>
    </location>
</feature>
<evidence type="ECO:0000313" key="2">
    <source>
        <dbReference type="EMBL" id="EAT90697.1"/>
    </source>
</evidence>
<dbReference type="VEuPathDB" id="FungiDB:JI435_024850"/>
<protein>
    <submittedName>
        <fullName evidence="2">Uncharacterized protein</fullName>
    </submittedName>
</protein>
<proteinExistence type="predicted"/>
<keyword evidence="1" id="KW-0732">Signal</keyword>
<gene>
    <name evidence="2" type="ORF">SNOG_02485</name>
</gene>
<dbReference type="KEGG" id="pno:SNOG_02485"/>
<dbReference type="InParanoid" id="Q0V0H9"/>
<dbReference type="GeneID" id="5969941"/>
<name>Q0V0H9_PHANO</name>
<sequence>MQLVAVVAFLAFSGLALANYRPVFGPEGILFSQPNIDSQLPGSVLPLIGYPTPPSASNSPASTKLSTRTPHDELISALRDENAAPRNILRAKNEVITVQVNELRALEDELAENNGLIVGLEGKLQAHISEPSQQNIYNFYGVMKMTTPQNVDIPLPPRP</sequence>
<dbReference type="HOGENOM" id="CLU_1661424_0_0_1"/>
<dbReference type="AlphaFoldDB" id="Q0V0H9"/>
<accession>Q0V0H9</accession>
<evidence type="ECO:0000313" key="3">
    <source>
        <dbReference type="Proteomes" id="UP000001055"/>
    </source>
</evidence>